<comment type="caution">
    <text evidence="1">The sequence shown here is derived from an EMBL/GenBank/DDBJ whole genome shotgun (WGS) entry which is preliminary data.</text>
</comment>
<accession>A0ACB9QKQ0</accession>
<sequence length="110" mass="12528">MTSCCKEIRNSRSPGGGKLPGCSFRSSLLPRHPELRGSLLGGSPSFRQRSLMDPYVELDPYVERLREEVIYLHSLWHQGPPCPRPSYPNPVPVSMPSNRFKKQLHHQGYN</sequence>
<dbReference type="EMBL" id="CM042885">
    <property type="protein sequence ID" value="KAI4366052.1"/>
    <property type="molecule type" value="Genomic_DNA"/>
</dbReference>
<gene>
    <name evidence="1" type="ORF">MLD38_021975</name>
</gene>
<evidence type="ECO:0000313" key="2">
    <source>
        <dbReference type="Proteomes" id="UP001057402"/>
    </source>
</evidence>
<keyword evidence="2" id="KW-1185">Reference proteome</keyword>
<name>A0ACB9QKQ0_9MYRT</name>
<proteinExistence type="predicted"/>
<reference evidence="2" key="1">
    <citation type="journal article" date="2023" name="Front. Plant Sci.">
        <title>Chromosomal-level genome assembly of Melastoma candidum provides insights into trichome evolution.</title>
        <authorList>
            <person name="Zhong Y."/>
            <person name="Wu W."/>
            <person name="Sun C."/>
            <person name="Zou P."/>
            <person name="Liu Y."/>
            <person name="Dai S."/>
            <person name="Zhou R."/>
        </authorList>
    </citation>
    <scope>NUCLEOTIDE SEQUENCE [LARGE SCALE GENOMIC DNA]</scope>
</reference>
<dbReference type="Proteomes" id="UP001057402">
    <property type="component" value="Chromosome 6"/>
</dbReference>
<evidence type="ECO:0000313" key="1">
    <source>
        <dbReference type="EMBL" id="KAI4366052.1"/>
    </source>
</evidence>
<organism evidence="1 2">
    <name type="scientific">Melastoma candidum</name>
    <dbReference type="NCBI Taxonomy" id="119954"/>
    <lineage>
        <taxon>Eukaryota</taxon>
        <taxon>Viridiplantae</taxon>
        <taxon>Streptophyta</taxon>
        <taxon>Embryophyta</taxon>
        <taxon>Tracheophyta</taxon>
        <taxon>Spermatophyta</taxon>
        <taxon>Magnoliopsida</taxon>
        <taxon>eudicotyledons</taxon>
        <taxon>Gunneridae</taxon>
        <taxon>Pentapetalae</taxon>
        <taxon>rosids</taxon>
        <taxon>malvids</taxon>
        <taxon>Myrtales</taxon>
        <taxon>Melastomataceae</taxon>
        <taxon>Melastomatoideae</taxon>
        <taxon>Melastomateae</taxon>
        <taxon>Melastoma</taxon>
    </lineage>
</organism>
<protein>
    <submittedName>
        <fullName evidence="1">Uncharacterized protein</fullName>
    </submittedName>
</protein>